<accession>A0AAE1GZK3</accession>
<dbReference type="EMBL" id="JAHWGI010000292">
    <property type="protein sequence ID" value="KAK3912190.1"/>
    <property type="molecule type" value="Genomic_DNA"/>
</dbReference>
<sequence length="178" mass="19240">MSSVRGSLRRSRRPGPGSSPLGAGTLGAGASPRPSLSSLSSLGSDHPDGVHGVLDSLMGEGAKMQPKYALEDYIYEVQARAQGDMADHHHLHHLRPGAGPGQGEPGDQQQGEDVYAELQRKEKDLILAAELGKALLEKNEELSRQNERIAEEFSQKLEVIAYNDHEPMPMQICTPGVR</sequence>
<gene>
    <name evidence="3" type="ORF">KUF71_021760</name>
</gene>
<evidence type="ECO:0000256" key="2">
    <source>
        <dbReference type="SAM" id="MobiDB-lite"/>
    </source>
</evidence>
<keyword evidence="4" id="KW-1185">Reference proteome</keyword>
<feature type="region of interest" description="Disordered" evidence="2">
    <location>
        <begin position="1"/>
        <end position="54"/>
    </location>
</feature>
<protein>
    <submittedName>
        <fullName evidence="3">Bicaudal D-related protein-like protein</fullName>
    </submittedName>
</protein>
<proteinExistence type="predicted"/>
<feature type="region of interest" description="Disordered" evidence="2">
    <location>
        <begin position="84"/>
        <end position="117"/>
    </location>
</feature>
<name>A0AAE1GZK3_9NEOP</name>
<dbReference type="Proteomes" id="UP001219518">
    <property type="component" value="Unassembled WGS sequence"/>
</dbReference>
<organism evidence="3 4">
    <name type="scientific">Frankliniella fusca</name>
    <dbReference type="NCBI Taxonomy" id="407009"/>
    <lineage>
        <taxon>Eukaryota</taxon>
        <taxon>Metazoa</taxon>
        <taxon>Ecdysozoa</taxon>
        <taxon>Arthropoda</taxon>
        <taxon>Hexapoda</taxon>
        <taxon>Insecta</taxon>
        <taxon>Pterygota</taxon>
        <taxon>Neoptera</taxon>
        <taxon>Paraneoptera</taxon>
        <taxon>Thysanoptera</taxon>
        <taxon>Terebrantia</taxon>
        <taxon>Thripoidea</taxon>
        <taxon>Thripidae</taxon>
        <taxon>Frankliniella</taxon>
    </lineage>
</organism>
<keyword evidence="1" id="KW-0175">Coiled coil</keyword>
<reference evidence="3" key="2">
    <citation type="journal article" date="2023" name="BMC Genomics">
        <title>Pest status, molecular evolution, and epigenetic factors derived from the genome assembly of Frankliniella fusca, a thysanopteran phytovirus vector.</title>
        <authorList>
            <person name="Catto M.A."/>
            <person name="Labadie P.E."/>
            <person name="Jacobson A.L."/>
            <person name="Kennedy G.G."/>
            <person name="Srinivasan R."/>
            <person name="Hunt B.G."/>
        </authorList>
    </citation>
    <scope>NUCLEOTIDE SEQUENCE</scope>
    <source>
        <strain evidence="3">PL_HMW_Pooled</strain>
    </source>
</reference>
<dbReference type="InterPro" id="IPR051149">
    <property type="entry name" value="Spindly/BICDR_Dynein_Adapter"/>
</dbReference>
<evidence type="ECO:0000313" key="3">
    <source>
        <dbReference type="EMBL" id="KAK3912190.1"/>
    </source>
</evidence>
<evidence type="ECO:0000313" key="4">
    <source>
        <dbReference type="Proteomes" id="UP001219518"/>
    </source>
</evidence>
<dbReference type="PANTHER" id="PTHR32123:SF13">
    <property type="entry name" value="BICAUDAL D-RELATED PROTEIN HOMOLOG"/>
    <property type="match status" value="1"/>
</dbReference>
<dbReference type="PANTHER" id="PTHR32123">
    <property type="entry name" value="BICD FAMILY-LIKE CARGO ADAPTER"/>
    <property type="match status" value="1"/>
</dbReference>
<reference evidence="3" key="1">
    <citation type="submission" date="2021-07" db="EMBL/GenBank/DDBJ databases">
        <authorList>
            <person name="Catto M.A."/>
            <person name="Jacobson A."/>
            <person name="Kennedy G."/>
            <person name="Labadie P."/>
            <person name="Hunt B.G."/>
            <person name="Srinivasan R."/>
        </authorList>
    </citation>
    <scope>NUCLEOTIDE SEQUENCE</scope>
    <source>
        <strain evidence="3">PL_HMW_Pooled</strain>
        <tissue evidence="3">Head</tissue>
    </source>
</reference>
<dbReference type="AlphaFoldDB" id="A0AAE1GZK3"/>
<comment type="caution">
    <text evidence="3">The sequence shown here is derived from an EMBL/GenBank/DDBJ whole genome shotgun (WGS) entry which is preliminary data.</text>
</comment>
<feature type="compositionally biased region" description="Low complexity" evidence="2">
    <location>
        <begin position="14"/>
        <end position="44"/>
    </location>
</feature>
<evidence type="ECO:0000256" key="1">
    <source>
        <dbReference type="ARBA" id="ARBA00023054"/>
    </source>
</evidence>